<dbReference type="Pfam" id="PF01799">
    <property type="entry name" value="Fer2_2"/>
    <property type="match status" value="1"/>
</dbReference>
<keyword evidence="3" id="KW-0560">Oxidoreductase</keyword>
<keyword evidence="4" id="KW-0408">Iron</keyword>
<dbReference type="PANTHER" id="PTHR44379">
    <property type="entry name" value="OXIDOREDUCTASE WITH IRON-SULFUR SUBUNIT"/>
    <property type="match status" value="1"/>
</dbReference>
<feature type="domain" description="2Fe-2S ferredoxin-type" evidence="7">
    <location>
        <begin position="7"/>
        <end position="82"/>
    </location>
</feature>
<dbReference type="Proteomes" id="UP000305238">
    <property type="component" value="Unassembled WGS sequence"/>
</dbReference>
<dbReference type="Pfam" id="PF00111">
    <property type="entry name" value="Fer2"/>
    <property type="match status" value="1"/>
</dbReference>
<accession>A0A5S4HB37</accession>
<evidence type="ECO:0000313" key="8">
    <source>
        <dbReference type="EMBL" id="TMR42367.1"/>
    </source>
</evidence>
<name>A0A5S4HB37_9ACTN</name>
<dbReference type="OrthoDB" id="3530637at2"/>
<organism evidence="8 9">
    <name type="scientific">Actinomadura geliboluensis</name>
    <dbReference type="NCBI Taxonomy" id="882440"/>
    <lineage>
        <taxon>Bacteria</taxon>
        <taxon>Bacillati</taxon>
        <taxon>Actinomycetota</taxon>
        <taxon>Actinomycetes</taxon>
        <taxon>Streptosporangiales</taxon>
        <taxon>Thermomonosporaceae</taxon>
        <taxon>Actinomadura</taxon>
    </lineage>
</organism>
<dbReference type="CDD" id="cd00207">
    <property type="entry name" value="fer2"/>
    <property type="match status" value="1"/>
</dbReference>
<dbReference type="GO" id="GO:0016491">
    <property type="term" value="F:oxidoreductase activity"/>
    <property type="evidence" value="ECO:0007669"/>
    <property type="project" value="UniProtKB-KW"/>
</dbReference>
<evidence type="ECO:0000313" key="9">
    <source>
        <dbReference type="Proteomes" id="UP000305238"/>
    </source>
</evidence>
<comment type="pathway">
    <text evidence="6">Alkaloid degradation; nicotine degradation.</text>
</comment>
<gene>
    <name evidence="8" type="ORF">ETD96_00575</name>
</gene>
<dbReference type="InterPro" id="IPR002888">
    <property type="entry name" value="2Fe-2S-bd"/>
</dbReference>
<dbReference type="EMBL" id="VCKZ01000002">
    <property type="protein sequence ID" value="TMR42367.1"/>
    <property type="molecule type" value="Genomic_DNA"/>
</dbReference>
<dbReference type="PROSITE" id="PS00197">
    <property type="entry name" value="2FE2S_FER_1"/>
    <property type="match status" value="1"/>
</dbReference>
<keyword evidence="1" id="KW-0001">2Fe-2S</keyword>
<dbReference type="PANTHER" id="PTHR44379:SF8">
    <property type="entry name" value="XANTHINE DEHYDROGENASE IRON-SULFUR-BINDING SUBUNIT XDHC-RELATED"/>
    <property type="match status" value="1"/>
</dbReference>
<keyword evidence="5" id="KW-0411">Iron-sulfur</keyword>
<keyword evidence="9" id="KW-1185">Reference proteome</keyword>
<keyword evidence="2" id="KW-0479">Metal-binding</keyword>
<dbReference type="InterPro" id="IPR006058">
    <property type="entry name" value="2Fe2S_fd_BS"/>
</dbReference>
<dbReference type="GO" id="GO:0051537">
    <property type="term" value="F:2 iron, 2 sulfur cluster binding"/>
    <property type="evidence" value="ECO:0007669"/>
    <property type="project" value="UniProtKB-KW"/>
</dbReference>
<evidence type="ECO:0000256" key="1">
    <source>
        <dbReference type="ARBA" id="ARBA00022714"/>
    </source>
</evidence>
<dbReference type="Gene3D" id="1.10.150.120">
    <property type="entry name" value="[2Fe-2S]-binding domain"/>
    <property type="match status" value="1"/>
</dbReference>
<dbReference type="InterPro" id="IPR036010">
    <property type="entry name" value="2Fe-2S_ferredoxin-like_sf"/>
</dbReference>
<dbReference type="InterPro" id="IPR051452">
    <property type="entry name" value="Diverse_Oxidoreductases"/>
</dbReference>
<dbReference type="AlphaFoldDB" id="A0A5S4HB37"/>
<evidence type="ECO:0000256" key="5">
    <source>
        <dbReference type="ARBA" id="ARBA00023014"/>
    </source>
</evidence>
<dbReference type="SUPFAM" id="SSF47741">
    <property type="entry name" value="CO dehydrogenase ISP C-domain like"/>
    <property type="match status" value="1"/>
</dbReference>
<evidence type="ECO:0000256" key="3">
    <source>
        <dbReference type="ARBA" id="ARBA00023002"/>
    </source>
</evidence>
<evidence type="ECO:0000259" key="7">
    <source>
        <dbReference type="PROSITE" id="PS51085"/>
    </source>
</evidence>
<sequence length="165" mass="17002">MAEDDPVTCALDVNGRAETVSVPPRRTLADALRDHGLTGTRLGCEHGVCGACTVLMDGRPVRSCLALAVQAEGSRIETIEGDAPELGALRQAFDTGGALQCGFCTPGFLMLAAGLLRDEPGASPERVREVISSNLCRCTGGVPIVNAVLAAQRELAARPSTGSAS</sequence>
<comment type="caution">
    <text evidence="8">The sequence shown here is derived from an EMBL/GenBank/DDBJ whole genome shotgun (WGS) entry which is preliminary data.</text>
</comment>
<protein>
    <submittedName>
        <fullName evidence="8">(2Fe-2S)-binding protein</fullName>
    </submittedName>
</protein>
<proteinExistence type="predicted"/>
<dbReference type="FunFam" id="3.10.20.30:FF:000020">
    <property type="entry name" value="Xanthine dehydrogenase iron-sulfur subunit"/>
    <property type="match status" value="1"/>
</dbReference>
<dbReference type="Gene3D" id="3.10.20.30">
    <property type="match status" value="1"/>
</dbReference>
<dbReference type="PROSITE" id="PS51085">
    <property type="entry name" value="2FE2S_FER_2"/>
    <property type="match status" value="1"/>
</dbReference>
<evidence type="ECO:0000256" key="6">
    <source>
        <dbReference type="ARBA" id="ARBA00060707"/>
    </source>
</evidence>
<evidence type="ECO:0000256" key="4">
    <source>
        <dbReference type="ARBA" id="ARBA00023004"/>
    </source>
</evidence>
<dbReference type="GO" id="GO:0046872">
    <property type="term" value="F:metal ion binding"/>
    <property type="evidence" value="ECO:0007669"/>
    <property type="project" value="UniProtKB-KW"/>
</dbReference>
<dbReference type="InterPro" id="IPR001041">
    <property type="entry name" value="2Fe-2S_ferredoxin-type"/>
</dbReference>
<reference evidence="8 9" key="1">
    <citation type="submission" date="2019-05" db="EMBL/GenBank/DDBJ databases">
        <title>Draft genome sequence of Actinomadura geliboluensis A8036.</title>
        <authorList>
            <person name="Saricaoglu S."/>
            <person name="Isik K."/>
        </authorList>
    </citation>
    <scope>NUCLEOTIDE SEQUENCE [LARGE SCALE GENOMIC DNA]</scope>
    <source>
        <strain evidence="8 9">A8036</strain>
    </source>
</reference>
<dbReference type="RefSeq" id="WP_138632255.1">
    <property type="nucleotide sequence ID" value="NZ_JASWDG010000005.1"/>
</dbReference>
<evidence type="ECO:0000256" key="2">
    <source>
        <dbReference type="ARBA" id="ARBA00022723"/>
    </source>
</evidence>
<dbReference type="SUPFAM" id="SSF54292">
    <property type="entry name" value="2Fe-2S ferredoxin-like"/>
    <property type="match status" value="1"/>
</dbReference>
<dbReference type="InterPro" id="IPR012675">
    <property type="entry name" value="Beta-grasp_dom_sf"/>
</dbReference>
<dbReference type="InterPro" id="IPR036884">
    <property type="entry name" value="2Fe-2S-bd_dom_sf"/>
</dbReference>